<dbReference type="InterPro" id="IPR022948">
    <property type="entry name" value="COD_ChbG_bac"/>
</dbReference>
<feature type="binding site" evidence="6">
    <location>
        <position position="121"/>
    </location>
    <ligand>
        <name>Mg(2+)</name>
        <dbReference type="ChEBI" id="CHEBI:18420"/>
    </ligand>
</feature>
<dbReference type="HAMAP" id="MF_01246">
    <property type="entry name" value="COD"/>
    <property type="match status" value="1"/>
</dbReference>
<dbReference type="STRING" id="1561.NPD11_1279"/>
<sequence>MRLIVNADDFGISKAINLGIIEAHREGIVRSTTLMCNMEAVDHVIKLAKENPELGVGIHFVLTAGKPLSDGVESLLDKDGNFTKFEGIAEKAKSEDIKKELECQLNKFLSYGIKPTHIDTHHHVHRIGKVFEVIKEIAIKNNLPVRLIEEFDSSMYEGIRSTSKFSESFYGKDMITEDLLIRLLDEYKDFETVEIMAHPGYLDQNILNRTSYAIERTIELDTLVSRKVKDYIKEKNIKLINFCEI</sequence>
<keyword evidence="2 6" id="KW-0479">Metal-binding</keyword>
<evidence type="ECO:0000256" key="5">
    <source>
        <dbReference type="ARBA" id="ARBA00023277"/>
    </source>
</evidence>
<dbReference type="Pfam" id="PF04794">
    <property type="entry name" value="YdjC"/>
    <property type="match status" value="1"/>
</dbReference>
<feature type="binding site" evidence="6">
    <location>
        <position position="59"/>
    </location>
    <ligand>
        <name>Mg(2+)</name>
        <dbReference type="ChEBI" id="CHEBI:18420"/>
    </ligand>
</feature>
<dbReference type="PANTHER" id="PTHR31609:SF1">
    <property type="entry name" value="CARBOHYDRATE DEACETYLASE"/>
    <property type="match status" value="1"/>
</dbReference>
<dbReference type="CDD" id="cd10803">
    <property type="entry name" value="YdjC_EF3048_like"/>
    <property type="match status" value="1"/>
</dbReference>
<dbReference type="KEGG" id="cbv:U729_1740"/>
<evidence type="ECO:0000256" key="1">
    <source>
        <dbReference type="ARBA" id="ARBA00001946"/>
    </source>
</evidence>
<organism evidence="7 8">
    <name type="scientific">Clostridium baratii str. Sullivan</name>
    <dbReference type="NCBI Taxonomy" id="1415775"/>
    <lineage>
        <taxon>Bacteria</taxon>
        <taxon>Bacillati</taxon>
        <taxon>Bacillota</taxon>
        <taxon>Clostridia</taxon>
        <taxon>Eubacteriales</taxon>
        <taxon>Clostridiaceae</taxon>
        <taxon>Clostridium</taxon>
    </lineage>
</organism>
<dbReference type="EMBL" id="CP006905">
    <property type="protein sequence ID" value="AIY84862.1"/>
    <property type="molecule type" value="Genomic_DNA"/>
</dbReference>
<comment type="function">
    <text evidence="6">Probably catalyzes the deacetylation of acetylated carbohydrates an important step in the degradation of oligosaccharides.</text>
</comment>
<name>A0A0A7FZ72_9CLOT</name>
<dbReference type="OrthoDB" id="9774177at2"/>
<dbReference type="InterPro" id="IPR011330">
    <property type="entry name" value="Glyco_hydro/deAcase_b/a-brl"/>
</dbReference>
<comment type="cofactor">
    <cofactor evidence="1 6">
        <name>Mg(2+)</name>
        <dbReference type="ChEBI" id="CHEBI:18420"/>
    </cofactor>
</comment>
<dbReference type="EC" id="3.5.1.-" evidence="6"/>
<keyword evidence="8" id="KW-1185">Reference proteome</keyword>
<dbReference type="SUPFAM" id="SSF88713">
    <property type="entry name" value="Glycoside hydrolase/deacetylase"/>
    <property type="match status" value="1"/>
</dbReference>
<dbReference type="GO" id="GO:0046872">
    <property type="term" value="F:metal ion binding"/>
    <property type="evidence" value="ECO:0007669"/>
    <property type="project" value="UniProtKB-KW"/>
</dbReference>
<evidence type="ECO:0000313" key="7">
    <source>
        <dbReference type="EMBL" id="AIY84862.1"/>
    </source>
</evidence>
<accession>A0A0A7FZ72</accession>
<dbReference type="GO" id="GO:0016811">
    <property type="term" value="F:hydrolase activity, acting on carbon-nitrogen (but not peptide) bonds, in linear amides"/>
    <property type="evidence" value="ECO:0007669"/>
    <property type="project" value="UniProtKB-UniRule"/>
</dbReference>
<keyword evidence="5 6" id="KW-0119">Carbohydrate metabolism</keyword>
<evidence type="ECO:0000256" key="4">
    <source>
        <dbReference type="ARBA" id="ARBA00022842"/>
    </source>
</evidence>
<dbReference type="AlphaFoldDB" id="A0A0A7FZ72"/>
<dbReference type="Proteomes" id="UP000030635">
    <property type="component" value="Chromosome"/>
</dbReference>
<evidence type="ECO:0000256" key="6">
    <source>
        <dbReference type="HAMAP-Rule" id="MF_01246"/>
    </source>
</evidence>
<reference evidence="7 8" key="1">
    <citation type="journal article" date="2015" name="Infect. Genet. Evol.">
        <title>Genomic sequences of six botulinum neurotoxin-producing strains representing three clostridial species illustrate the mobility and diversity of botulinum neurotoxin genes.</title>
        <authorList>
            <person name="Smith T.J."/>
            <person name="Hill K.K."/>
            <person name="Xie G."/>
            <person name="Foley B.T."/>
            <person name="Williamson C.H."/>
            <person name="Foster J.T."/>
            <person name="Johnson S.L."/>
            <person name="Chertkov O."/>
            <person name="Teshima H."/>
            <person name="Gibbons H.S."/>
            <person name="Johnsky L.A."/>
            <person name="Karavis M.A."/>
            <person name="Smith L.A."/>
        </authorList>
    </citation>
    <scope>NUCLEOTIDE SEQUENCE [LARGE SCALE GENOMIC DNA]</scope>
    <source>
        <strain evidence="7 8">Sullivan</strain>
    </source>
</reference>
<protein>
    <recommendedName>
        <fullName evidence="6">Carbohydrate deacetylase</fullName>
        <ecNumber evidence="6">3.5.1.-</ecNumber>
    </recommendedName>
</protein>
<keyword evidence="4 6" id="KW-0460">Magnesium</keyword>
<dbReference type="HOGENOM" id="CLU_064244_4_0_9"/>
<proteinExistence type="inferred from homology"/>
<dbReference type="RefSeq" id="WP_039313731.1">
    <property type="nucleotide sequence ID" value="NZ_CP006905.1"/>
</dbReference>
<dbReference type="GO" id="GO:0019213">
    <property type="term" value="F:deacetylase activity"/>
    <property type="evidence" value="ECO:0007669"/>
    <property type="project" value="TreeGrafter"/>
</dbReference>
<dbReference type="InterPro" id="IPR006879">
    <property type="entry name" value="YdjC-like"/>
</dbReference>
<dbReference type="Gene3D" id="3.20.20.370">
    <property type="entry name" value="Glycoside hydrolase/deacetylase"/>
    <property type="match status" value="1"/>
</dbReference>
<comment type="similarity">
    <text evidence="6">Belongs to the YdjC deacetylase family.</text>
</comment>
<evidence type="ECO:0000256" key="2">
    <source>
        <dbReference type="ARBA" id="ARBA00022723"/>
    </source>
</evidence>
<dbReference type="GO" id="GO:0000272">
    <property type="term" value="P:polysaccharide catabolic process"/>
    <property type="evidence" value="ECO:0007669"/>
    <property type="project" value="InterPro"/>
</dbReference>
<evidence type="ECO:0000313" key="8">
    <source>
        <dbReference type="Proteomes" id="UP000030635"/>
    </source>
</evidence>
<dbReference type="eggNOG" id="COG3394">
    <property type="taxonomic scope" value="Bacteria"/>
</dbReference>
<dbReference type="PANTHER" id="PTHR31609">
    <property type="entry name" value="YDJC DEACETYLASE FAMILY MEMBER"/>
    <property type="match status" value="1"/>
</dbReference>
<comment type="subunit">
    <text evidence="6">Homodimer.</text>
</comment>
<gene>
    <name evidence="7" type="ORF">U729_1740</name>
</gene>
<dbReference type="NCBIfam" id="NF002559">
    <property type="entry name" value="PRK02134.1"/>
    <property type="match status" value="1"/>
</dbReference>
<keyword evidence="3 6" id="KW-0378">Hydrolase</keyword>
<evidence type="ECO:0000256" key="3">
    <source>
        <dbReference type="ARBA" id="ARBA00022801"/>
    </source>
</evidence>